<accession>D1B344</accession>
<dbReference type="Pfam" id="PF01850">
    <property type="entry name" value="PIN"/>
    <property type="match status" value="1"/>
</dbReference>
<reference evidence="2 3" key="2">
    <citation type="journal article" date="2010" name="Stand. Genomic Sci.">
        <title>Complete genome sequence of Sulfurospirillum deleyianum type strain (5175).</title>
        <authorList>
            <person name="Sikorski J."/>
            <person name="Lapidus A."/>
            <person name="Copeland A."/>
            <person name="Glavina Del Rio T."/>
            <person name="Nolan M."/>
            <person name="Lucas S."/>
            <person name="Chen F."/>
            <person name="Tice H."/>
            <person name="Cheng J.F."/>
            <person name="Saunders E."/>
            <person name="Bruce D."/>
            <person name="Goodwin L."/>
            <person name="Pitluck S."/>
            <person name="Ovchinnikova G."/>
            <person name="Pati A."/>
            <person name="Ivanova N."/>
            <person name="Mavromatis K."/>
            <person name="Chen A."/>
            <person name="Palaniappan K."/>
            <person name="Chain P."/>
            <person name="Land M."/>
            <person name="Hauser L."/>
            <person name="Chang Y.J."/>
            <person name="Jeffries C.D."/>
            <person name="Brettin T."/>
            <person name="Detter J.C."/>
            <person name="Han C."/>
            <person name="Rohde M."/>
            <person name="Lang E."/>
            <person name="Spring S."/>
            <person name="Goker M."/>
            <person name="Bristow J."/>
            <person name="Eisen J.A."/>
            <person name="Markowitz V."/>
            <person name="Hugenholtz P."/>
            <person name="Kyrpides N.C."/>
            <person name="Klenk H.P."/>
        </authorList>
    </citation>
    <scope>NUCLEOTIDE SEQUENCE [LARGE SCALE GENOMIC DNA]</scope>
    <source>
        <strain evidence="3">ATCC 51133 / DSM 6946 / 5175</strain>
    </source>
</reference>
<keyword evidence="3" id="KW-1185">Reference proteome</keyword>
<dbReference type="KEGG" id="sdl:Sdel_1498"/>
<reference evidence="3" key="1">
    <citation type="submission" date="2009-11" db="EMBL/GenBank/DDBJ databases">
        <title>The complete genome of Sulfurospirillum deleyianum DSM 6946.</title>
        <authorList>
            <consortium name="US DOE Joint Genome Institute (JGI-PGF)"/>
            <person name="Lucas S."/>
            <person name="Copeland A."/>
            <person name="Lapidus A."/>
            <person name="Glavina del Rio T."/>
            <person name="Dalin E."/>
            <person name="Tice H."/>
            <person name="Bruce D."/>
            <person name="Goodwin L."/>
            <person name="Pitluck S."/>
            <person name="Kyrpides N."/>
            <person name="Mavromatis K."/>
            <person name="Ivanova N."/>
            <person name="Ovchinnikova G."/>
            <person name="Munk A.C."/>
            <person name="Lu M."/>
            <person name="Brettin T."/>
            <person name="Detter J.C."/>
            <person name="Han C."/>
            <person name="Tapia R."/>
            <person name="Larimer F."/>
            <person name="Land M."/>
            <person name="Hauser L."/>
            <person name="Markowitz V."/>
            <person name="Cheng J.F."/>
            <person name="Hugenholtz P."/>
            <person name="Woyke T."/>
            <person name="Wu D."/>
            <person name="Aumann P."/>
            <person name="Schneider S."/>
            <person name="Lang E."/>
            <person name="Spring S."/>
            <person name="Klenk H.P."/>
            <person name="Eisen J.A."/>
        </authorList>
    </citation>
    <scope>NUCLEOTIDE SEQUENCE [LARGE SCALE GENOMIC DNA]</scope>
    <source>
        <strain evidence="3">ATCC 51133 / DSM 6946 / 5175</strain>
    </source>
</reference>
<proteinExistence type="predicted"/>
<evidence type="ECO:0000313" key="2">
    <source>
        <dbReference type="EMBL" id="ACZ12514.1"/>
    </source>
</evidence>
<evidence type="ECO:0000259" key="1">
    <source>
        <dbReference type="Pfam" id="PF01850"/>
    </source>
</evidence>
<dbReference type="SUPFAM" id="SSF88723">
    <property type="entry name" value="PIN domain-like"/>
    <property type="match status" value="1"/>
</dbReference>
<dbReference type="CDD" id="cd09854">
    <property type="entry name" value="PIN_VapC-like"/>
    <property type="match status" value="1"/>
</dbReference>
<dbReference type="Gene3D" id="3.40.50.1010">
    <property type="entry name" value="5'-nuclease"/>
    <property type="match status" value="1"/>
</dbReference>
<dbReference type="RefSeq" id="WP_012857265.1">
    <property type="nucleotide sequence ID" value="NC_013512.1"/>
</dbReference>
<dbReference type="AlphaFoldDB" id="D1B344"/>
<dbReference type="InterPro" id="IPR029060">
    <property type="entry name" value="PIN-like_dom_sf"/>
</dbReference>
<name>D1B344_SULD5</name>
<feature type="domain" description="PIN" evidence="1">
    <location>
        <begin position="18"/>
        <end position="168"/>
    </location>
</feature>
<organism evidence="2 3">
    <name type="scientific">Sulfurospirillum deleyianum (strain ATCC 51133 / DSM 6946 / 5175)</name>
    <dbReference type="NCBI Taxonomy" id="525898"/>
    <lineage>
        <taxon>Bacteria</taxon>
        <taxon>Pseudomonadati</taxon>
        <taxon>Campylobacterota</taxon>
        <taxon>Epsilonproteobacteria</taxon>
        <taxon>Campylobacterales</taxon>
        <taxon>Sulfurospirillaceae</taxon>
        <taxon>Sulfurospirillum</taxon>
    </lineage>
</organism>
<protein>
    <submittedName>
        <fullName evidence="2">PilT protein domain protein</fullName>
    </submittedName>
</protein>
<dbReference type="Proteomes" id="UP000002222">
    <property type="component" value="Chromosome"/>
</dbReference>
<dbReference type="STRING" id="525898.Sdel_1498"/>
<dbReference type="EMBL" id="CP001816">
    <property type="protein sequence ID" value="ACZ12514.1"/>
    <property type="molecule type" value="Genomic_DNA"/>
</dbReference>
<dbReference type="InterPro" id="IPR002716">
    <property type="entry name" value="PIN_dom"/>
</dbReference>
<dbReference type="eggNOG" id="COG1487">
    <property type="taxonomic scope" value="Bacteria"/>
</dbReference>
<evidence type="ECO:0000313" key="3">
    <source>
        <dbReference type="Proteomes" id="UP000002222"/>
    </source>
</evidence>
<gene>
    <name evidence="2" type="ordered locus">Sdel_1498</name>
</gene>
<sequence length="181" mass="21108">MANRYNPSSIAPIKNKTIFLDTNVLIYLFGNGTPTNANWEDQYARLYTSLNNQDNRFVVDFVVIAEFVNRAIRFEYDNYLLEKHLTKNELSYKKYRDLPEGQEALKDIYLIVKNDVLATFEVVERSFSKSDLLMMCHVDSLDFLDKAIVKICEENDLILLTNDKDYKHSQIDILSCNRAIC</sequence>
<dbReference type="HOGENOM" id="CLU_109673_0_0_7"/>